<comment type="similarity">
    <text evidence="1">Belongs to the polypeptide deformylase family.</text>
</comment>
<dbReference type="InterPro" id="IPR023635">
    <property type="entry name" value="Peptide_deformylase"/>
</dbReference>
<dbReference type="Gene3D" id="3.90.45.10">
    <property type="entry name" value="Peptide deformylase"/>
    <property type="match status" value="1"/>
</dbReference>
<dbReference type="Pfam" id="PF01327">
    <property type="entry name" value="Pep_deformylase"/>
    <property type="match status" value="1"/>
</dbReference>
<dbReference type="PIRSF" id="PIRSF004749">
    <property type="entry name" value="Pep_def"/>
    <property type="match status" value="1"/>
</dbReference>
<sequence>MKLVSKDDPILIEPCKQVDFREPPFDLVEFSHELVKFLYDNNGVGVAANQVGVPYRIFAMRAAPQNFVCINPRIVQPSEQLITLEESCLTFTGLYVKIKRSQHVRVRFATPNGDVRTETFTGMSARIFQQQMDYLDGILYHTRANRYHRELAFKKWKKPSEHILSQPRPYPISALDGR</sequence>
<accession>A0A6J5QMG1</accession>
<gene>
    <name evidence="2" type="ORF">UFOVP1071_163</name>
</gene>
<organism evidence="2">
    <name type="scientific">uncultured Caudovirales phage</name>
    <dbReference type="NCBI Taxonomy" id="2100421"/>
    <lineage>
        <taxon>Viruses</taxon>
        <taxon>Duplodnaviria</taxon>
        <taxon>Heunggongvirae</taxon>
        <taxon>Uroviricota</taxon>
        <taxon>Caudoviricetes</taxon>
        <taxon>Peduoviridae</taxon>
        <taxon>Maltschvirus</taxon>
        <taxon>Maltschvirus maltsch</taxon>
    </lineage>
</organism>
<proteinExistence type="inferred from homology"/>
<dbReference type="CDD" id="cd00487">
    <property type="entry name" value="Pep_deformylase"/>
    <property type="match status" value="1"/>
</dbReference>
<dbReference type="PRINTS" id="PR01576">
    <property type="entry name" value="PDEFORMYLASE"/>
</dbReference>
<dbReference type="HAMAP" id="MF_00163">
    <property type="entry name" value="Pep_deformylase"/>
    <property type="match status" value="1"/>
</dbReference>
<dbReference type="PANTHER" id="PTHR10458">
    <property type="entry name" value="PEPTIDE DEFORMYLASE"/>
    <property type="match status" value="1"/>
</dbReference>
<dbReference type="PANTHER" id="PTHR10458:SF22">
    <property type="entry name" value="PEPTIDE DEFORMYLASE"/>
    <property type="match status" value="1"/>
</dbReference>
<reference evidence="2" key="1">
    <citation type="submission" date="2020-05" db="EMBL/GenBank/DDBJ databases">
        <authorList>
            <person name="Chiriac C."/>
            <person name="Salcher M."/>
            <person name="Ghai R."/>
            <person name="Kavagutti S V."/>
        </authorList>
    </citation>
    <scope>NUCLEOTIDE SEQUENCE</scope>
</reference>
<dbReference type="InterPro" id="IPR036821">
    <property type="entry name" value="Peptide_deformylase_sf"/>
</dbReference>
<evidence type="ECO:0000313" key="2">
    <source>
        <dbReference type="EMBL" id="CAB4182158.1"/>
    </source>
</evidence>
<name>A0A6J5QMG1_9CAUD</name>
<dbReference type="GO" id="GO:0042586">
    <property type="term" value="F:peptide deformylase activity"/>
    <property type="evidence" value="ECO:0007669"/>
    <property type="project" value="InterPro"/>
</dbReference>
<dbReference type="SUPFAM" id="SSF56420">
    <property type="entry name" value="Peptide deformylase"/>
    <property type="match status" value="1"/>
</dbReference>
<dbReference type="EMBL" id="LR797022">
    <property type="protein sequence ID" value="CAB4182158.1"/>
    <property type="molecule type" value="Genomic_DNA"/>
</dbReference>
<evidence type="ECO:0000256" key="1">
    <source>
        <dbReference type="ARBA" id="ARBA00010759"/>
    </source>
</evidence>
<protein>
    <submittedName>
        <fullName evidence="2">Def N-formylmethionyl-tRNA deformylase</fullName>
    </submittedName>
</protein>